<dbReference type="Gene3D" id="3.40.50.10540">
    <property type="entry name" value="Crotonobetainyl-coa:carnitine coa-transferase, domain 1"/>
    <property type="match status" value="1"/>
</dbReference>
<dbReference type="RefSeq" id="WP_250924024.1">
    <property type="nucleotide sequence ID" value="NZ_JAMQAW010000083.1"/>
</dbReference>
<reference evidence="2" key="1">
    <citation type="submission" date="2022-06" db="EMBL/GenBank/DDBJ databases">
        <title>Genome public.</title>
        <authorList>
            <person name="Sun Q."/>
        </authorList>
    </citation>
    <scope>NUCLEOTIDE SEQUENCE</scope>
    <source>
        <strain evidence="2">CWNU-1</strain>
    </source>
</reference>
<dbReference type="InterPro" id="IPR023606">
    <property type="entry name" value="CoA-Trfase_III_dom_1_sf"/>
</dbReference>
<dbReference type="InterPro" id="IPR050483">
    <property type="entry name" value="CoA-transferase_III_domain"/>
</dbReference>
<dbReference type="Proteomes" id="UP001431429">
    <property type="component" value="Unassembled WGS sequence"/>
</dbReference>
<sequence>MAGPLTGIRVLENANFISGPYAGMLLADQGAEVVKVEMPGAGDPFRRWSGRGEEILPQFAAFNRGKQSVTINLKHEAGRAAYLRLAAEADVVLENFRPGRLDALGLGYEEVNRHNPRVVYCSLSGMGTVGPYRDRPTYDAIAQAVSGLWSQISERADPRPIGPALSDQITGLTTAYGILGALVERGTSGIGQRLETSMLAASLGFMAHPIAEYTMTGEVSGPTTRPRRSQTYALTGSDGKPLGIHLSSPPKFWKSLVRAIGRPELEDDPRFRTKNDRITHYDDLHQILADAFAAKPRDAWLAVLGEYDVPVAPIHDVGEALDDPQVRAIAMTETFGTGDRALDLVGFPIRYARTASSATLPPPRVGEHTDTVLAGAGYAPGEIQALRDAGAI</sequence>
<comment type="caution">
    <text evidence="2">The sequence shown here is derived from an EMBL/GenBank/DDBJ whole genome shotgun (WGS) entry which is preliminary data.</text>
</comment>
<dbReference type="InterPro" id="IPR003673">
    <property type="entry name" value="CoA-Trfase_fam_III"/>
</dbReference>
<dbReference type="Gene3D" id="3.30.1540.10">
    <property type="entry name" value="formyl-coa transferase, domain 3"/>
    <property type="match status" value="1"/>
</dbReference>
<dbReference type="GO" id="GO:0016740">
    <property type="term" value="F:transferase activity"/>
    <property type="evidence" value="ECO:0007669"/>
    <property type="project" value="UniProtKB-KW"/>
</dbReference>
<proteinExistence type="predicted"/>
<protein>
    <submittedName>
        <fullName evidence="2">CoA transferase</fullName>
    </submittedName>
</protein>
<dbReference type="InterPro" id="IPR044855">
    <property type="entry name" value="CoA-Trfase_III_dom3_sf"/>
</dbReference>
<dbReference type="Pfam" id="PF02515">
    <property type="entry name" value="CoA_transf_3"/>
    <property type="match status" value="1"/>
</dbReference>
<keyword evidence="3" id="KW-1185">Reference proteome</keyword>
<organism evidence="2 3">
    <name type="scientific">Streptomyces albipurpureus</name>
    <dbReference type="NCBI Taxonomy" id="2897419"/>
    <lineage>
        <taxon>Bacteria</taxon>
        <taxon>Bacillati</taxon>
        <taxon>Actinomycetota</taxon>
        <taxon>Actinomycetes</taxon>
        <taxon>Kitasatosporales</taxon>
        <taxon>Streptomycetaceae</taxon>
        <taxon>Streptomyces</taxon>
    </lineage>
</organism>
<dbReference type="PANTHER" id="PTHR48207:SF3">
    <property type="entry name" value="SUCCINATE--HYDROXYMETHYLGLUTARATE COA-TRANSFERASE"/>
    <property type="match status" value="1"/>
</dbReference>
<gene>
    <name evidence="2" type="ORF">NBG84_36620</name>
</gene>
<dbReference type="PANTHER" id="PTHR48207">
    <property type="entry name" value="SUCCINATE--HYDROXYMETHYLGLUTARATE COA-TRANSFERASE"/>
    <property type="match status" value="1"/>
</dbReference>
<evidence type="ECO:0000256" key="1">
    <source>
        <dbReference type="ARBA" id="ARBA00022679"/>
    </source>
</evidence>
<accession>A0ABT0UZ29</accession>
<evidence type="ECO:0000313" key="2">
    <source>
        <dbReference type="EMBL" id="MCM2393734.1"/>
    </source>
</evidence>
<dbReference type="SUPFAM" id="SSF89796">
    <property type="entry name" value="CoA-transferase family III (CaiB/BaiF)"/>
    <property type="match status" value="1"/>
</dbReference>
<evidence type="ECO:0000313" key="3">
    <source>
        <dbReference type="Proteomes" id="UP001431429"/>
    </source>
</evidence>
<name>A0ABT0UZ29_9ACTN</name>
<dbReference type="EMBL" id="JAMQAW010000083">
    <property type="protein sequence ID" value="MCM2393734.1"/>
    <property type="molecule type" value="Genomic_DNA"/>
</dbReference>
<keyword evidence="1 2" id="KW-0808">Transferase</keyword>